<comment type="cofactor">
    <cofactor evidence="4">
        <name>Mg(2+)</name>
        <dbReference type="ChEBI" id="CHEBI:18420"/>
    </cofactor>
</comment>
<dbReference type="SUPFAM" id="SSF100950">
    <property type="entry name" value="NagB/RpiA/CoA transferase-like"/>
    <property type="match status" value="1"/>
</dbReference>
<evidence type="ECO:0000313" key="5">
    <source>
        <dbReference type="EMBL" id="MDF5689535.1"/>
    </source>
</evidence>
<dbReference type="InterPro" id="IPR037171">
    <property type="entry name" value="NagB/RpiA_transferase-like"/>
</dbReference>
<keyword evidence="4" id="KW-0479">Metal-binding</keyword>
<protein>
    <recommendedName>
        <fullName evidence="4">5-formyltetrahydrofolate cyclo-ligase</fullName>
        <ecNumber evidence="4">6.3.3.2</ecNumber>
    </recommendedName>
</protein>
<gene>
    <name evidence="5" type="ORF">PQG43_01525</name>
</gene>
<name>A0ABT6BH76_9BACT</name>
<comment type="similarity">
    <text evidence="1 4">Belongs to the 5-formyltetrahydrofolate cyclo-ligase family.</text>
</comment>
<keyword evidence="2 4" id="KW-0547">Nucleotide-binding</keyword>
<dbReference type="EMBL" id="JARJOW010000001">
    <property type="protein sequence ID" value="MDF5689535.1"/>
    <property type="molecule type" value="Genomic_DNA"/>
</dbReference>
<dbReference type="Gene3D" id="3.40.50.10420">
    <property type="entry name" value="NagB/RpiA/CoA transferase-like"/>
    <property type="match status" value="1"/>
</dbReference>
<evidence type="ECO:0000313" key="6">
    <source>
        <dbReference type="Proteomes" id="UP001321344"/>
    </source>
</evidence>
<dbReference type="GO" id="GO:0030272">
    <property type="term" value="F:5-formyltetrahydrofolate cyclo-ligase activity"/>
    <property type="evidence" value="ECO:0007669"/>
    <property type="project" value="UniProtKB-EC"/>
</dbReference>
<evidence type="ECO:0000256" key="1">
    <source>
        <dbReference type="ARBA" id="ARBA00010638"/>
    </source>
</evidence>
<dbReference type="PANTHER" id="PTHR23407:SF1">
    <property type="entry name" value="5-FORMYLTETRAHYDROFOLATE CYCLO-LIGASE"/>
    <property type="match status" value="1"/>
</dbReference>
<evidence type="ECO:0000256" key="3">
    <source>
        <dbReference type="ARBA" id="ARBA00022840"/>
    </source>
</evidence>
<sequence>MKKLEIRNNHLALRKSWTQEEWKTRNEQLHERVLNYLTSIAKGTLVLSFQSIKGKREVDTQVIHETIIQAPYEFQLAFPRVEGDGKMSAYLVNDSTSWISSAWGIKEPDPKSAEKVKPSAIEVILVPLLGFDLQGQRVGFGKGFYDRFLAQCSPDCLKIGLSLEGPVEQIDDLHAYDIPLDVVISSDRVYTIH</sequence>
<keyword evidence="3 4" id="KW-0067">ATP-binding</keyword>
<comment type="catalytic activity">
    <reaction evidence="4">
        <text>(6S)-5-formyl-5,6,7,8-tetrahydrofolate + ATP = (6R)-5,10-methenyltetrahydrofolate + ADP + phosphate</text>
        <dbReference type="Rhea" id="RHEA:10488"/>
        <dbReference type="ChEBI" id="CHEBI:30616"/>
        <dbReference type="ChEBI" id="CHEBI:43474"/>
        <dbReference type="ChEBI" id="CHEBI:57455"/>
        <dbReference type="ChEBI" id="CHEBI:57457"/>
        <dbReference type="ChEBI" id="CHEBI:456216"/>
        <dbReference type="EC" id="6.3.3.2"/>
    </reaction>
</comment>
<dbReference type="InterPro" id="IPR024185">
    <property type="entry name" value="FTHF_cligase-like_sf"/>
</dbReference>
<keyword evidence="5" id="KW-0436">Ligase</keyword>
<evidence type="ECO:0000256" key="2">
    <source>
        <dbReference type="ARBA" id="ARBA00022741"/>
    </source>
</evidence>
<accession>A0ABT6BH76</accession>
<keyword evidence="4" id="KW-0460">Magnesium</keyword>
<dbReference type="Pfam" id="PF01812">
    <property type="entry name" value="5-FTHF_cyc-lig"/>
    <property type="match status" value="1"/>
</dbReference>
<reference evidence="5 6" key="1">
    <citation type="submission" date="2023-03" db="EMBL/GenBank/DDBJ databases">
        <title>Genome sequencing of Aquirufa.</title>
        <authorList>
            <person name="Pitt A."/>
            <person name="Hahn M.W."/>
        </authorList>
    </citation>
    <scope>NUCLEOTIDE SEQUENCE [LARGE SCALE GENOMIC DNA]</scope>
    <source>
        <strain evidence="5 6">WAEICH-18A</strain>
    </source>
</reference>
<dbReference type="Proteomes" id="UP001321344">
    <property type="component" value="Unassembled WGS sequence"/>
</dbReference>
<dbReference type="PIRSF" id="PIRSF006806">
    <property type="entry name" value="FTHF_cligase"/>
    <property type="match status" value="1"/>
</dbReference>
<dbReference type="RefSeq" id="WP_276343480.1">
    <property type="nucleotide sequence ID" value="NZ_JARJOW010000001.1"/>
</dbReference>
<keyword evidence="6" id="KW-1185">Reference proteome</keyword>
<organism evidence="5 6">
    <name type="scientific">Aquirufa aurantiipilula</name>
    <dbReference type="NCBI Taxonomy" id="2696561"/>
    <lineage>
        <taxon>Bacteria</taxon>
        <taxon>Pseudomonadati</taxon>
        <taxon>Bacteroidota</taxon>
        <taxon>Cytophagia</taxon>
        <taxon>Cytophagales</taxon>
        <taxon>Flectobacillaceae</taxon>
        <taxon>Aquirufa</taxon>
    </lineage>
</organism>
<comment type="caution">
    <text evidence="5">The sequence shown here is derived from an EMBL/GenBank/DDBJ whole genome shotgun (WGS) entry which is preliminary data.</text>
</comment>
<proteinExistence type="inferred from homology"/>
<evidence type="ECO:0000256" key="4">
    <source>
        <dbReference type="RuleBase" id="RU361279"/>
    </source>
</evidence>
<dbReference type="EC" id="6.3.3.2" evidence="4"/>
<dbReference type="PANTHER" id="PTHR23407">
    <property type="entry name" value="ATPASE INHIBITOR/5-FORMYLTETRAHYDROFOLATE CYCLO-LIGASE"/>
    <property type="match status" value="1"/>
</dbReference>
<dbReference type="NCBIfam" id="TIGR02727">
    <property type="entry name" value="MTHFS_bact"/>
    <property type="match status" value="1"/>
</dbReference>
<dbReference type="InterPro" id="IPR002698">
    <property type="entry name" value="FTHF_cligase"/>
</dbReference>